<dbReference type="RefSeq" id="WP_013114878.1">
    <property type="nucleotide sequence ID" value="NZ_JAWLPZ010000008.1"/>
</dbReference>
<evidence type="ECO:0000313" key="1">
    <source>
        <dbReference type="EMBL" id="PPS21982.1"/>
    </source>
</evidence>
<comment type="caution">
    <text evidence="1">The sequence shown here is derived from an EMBL/GenBank/DDBJ whole genome shotgun (WGS) entry which is preliminary data.</text>
</comment>
<organism evidence="1 2">
    <name type="scientific">Brachyspira murdochii</name>
    <dbReference type="NCBI Taxonomy" id="84378"/>
    <lineage>
        <taxon>Bacteria</taxon>
        <taxon>Pseudomonadati</taxon>
        <taxon>Spirochaetota</taxon>
        <taxon>Spirochaetia</taxon>
        <taxon>Brachyspirales</taxon>
        <taxon>Brachyspiraceae</taxon>
        <taxon>Brachyspira</taxon>
    </lineage>
</organism>
<gene>
    <name evidence="1" type="ORF">DJ52_07615</name>
</gene>
<accession>A0ABX5B6Q0</accession>
<sequence>MFRDKPPFFYKCTKCGHYFSSDKNLHAPSIFSSIPLDFENTEISENGNVIMKVNSDDDNKKDSFFTKIIKNITYPKCPKCKEHAVVSIDNIIEK</sequence>
<evidence type="ECO:0000313" key="2">
    <source>
        <dbReference type="Proteomes" id="UP000238924"/>
    </source>
</evidence>
<proteinExistence type="predicted"/>
<name>A0ABX5B6Q0_9SPIR</name>
<protein>
    <submittedName>
        <fullName evidence="1">Uncharacterized protein</fullName>
    </submittedName>
</protein>
<reference evidence="1 2" key="1">
    <citation type="submission" date="2014-04" db="EMBL/GenBank/DDBJ databases">
        <title>Whole genome sequence of 'Brachyspira hampsonii' D13-03603F2.</title>
        <authorList>
            <person name="Patterson A.H."/>
            <person name="Chaban B."/>
            <person name="Fernando C."/>
            <person name="Harding J.C."/>
            <person name="Hill J.E."/>
        </authorList>
    </citation>
    <scope>NUCLEOTIDE SEQUENCE [LARGE SCALE GENOMIC DNA]</scope>
    <source>
        <strain evidence="1 2">D13-03603F2</strain>
    </source>
</reference>
<keyword evidence="2" id="KW-1185">Reference proteome</keyword>
<dbReference type="Proteomes" id="UP000238924">
    <property type="component" value="Unassembled WGS sequence"/>
</dbReference>
<dbReference type="EMBL" id="JJMJ01000118">
    <property type="protein sequence ID" value="PPS21982.1"/>
    <property type="molecule type" value="Genomic_DNA"/>
</dbReference>